<reference evidence="1" key="2">
    <citation type="journal article" date="2015" name="Fish Shellfish Immunol.">
        <title>Early steps in the European eel (Anguilla anguilla)-Vibrio vulnificus interaction in the gills: Role of the RtxA13 toxin.</title>
        <authorList>
            <person name="Callol A."/>
            <person name="Pajuelo D."/>
            <person name="Ebbesson L."/>
            <person name="Teles M."/>
            <person name="MacKenzie S."/>
            <person name="Amaro C."/>
        </authorList>
    </citation>
    <scope>NUCLEOTIDE SEQUENCE</scope>
</reference>
<protein>
    <submittedName>
        <fullName evidence="1">Uncharacterized protein</fullName>
    </submittedName>
</protein>
<dbReference type="EMBL" id="GBXM01041601">
    <property type="protein sequence ID" value="JAH66976.1"/>
    <property type="molecule type" value="Transcribed_RNA"/>
</dbReference>
<accession>A0A0E9UMK0</accession>
<proteinExistence type="predicted"/>
<organism evidence="1">
    <name type="scientific">Anguilla anguilla</name>
    <name type="common">European freshwater eel</name>
    <name type="synonym">Muraena anguilla</name>
    <dbReference type="NCBI Taxonomy" id="7936"/>
    <lineage>
        <taxon>Eukaryota</taxon>
        <taxon>Metazoa</taxon>
        <taxon>Chordata</taxon>
        <taxon>Craniata</taxon>
        <taxon>Vertebrata</taxon>
        <taxon>Euteleostomi</taxon>
        <taxon>Actinopterygii</taxon>
        <taxon>Neopterygii</taxon>
        <taxon>Teleostei</taxon>
        <taxon>Anguilliformes</taxon>
        <taxon>Anguillidae</taxon>
        <taxon>Anguilla</taxon>
    </lineage>
</organism>
<name>A0A0E9UMK0_ANGAN</name>
<evidence type="ECO:0000313" key="1">
    <source>
        <dbReference type="EMBL" id="JAH66976.1"/>
    </source>
</evidence>
<dbReference type="AlphaFoldDB" id="A0A0E9UMK0"/>
<reference evidence="1" key="1">
    <citation type="submission" date="2014-11" db="EMBL/GenBank/DDBJ databases">
        <authorList>
            <person name="Amaro Gonzalez C."/>
        </authorList>
    </citation>
    <scope>NUCLEOTIDE SEQUENCE</scope>
</reference>
<sequence length="24" mass="2671">MTGFLFAICIFRSDFVIFSNSSPA</sequence>